<dbReference type="Proteomes" id="UP001085076">
    <property type="component" value="Miscellaneous, Linkage group lg10"/>
</dbReference>
<dbReference type="EMBL" id="JAGGNH010000010">
    <property type="protein sequence ID" value="KAJ0961985.1"/>
    <property type="molecule type" value="Genomic_DNA"/>
</dbReference>
<gene>
    <name evidence="3" type="ORF">J5N97_029813</name>
</gene>
<sequence>MTSSAAPIPPAPSSPRAPPPTPQDLPSASSSPQLALTVGRPSRLSSSVEARGFYASASVDYVGLLMAMNFAFTGGKYNGSTLTIITGRSEVFTEVERCLSWWRDLFGGLRAMLRRGPTWSTSPLEML</sequence>
<evidence type="ECO:0000313" key="4">
    <source>
        <dbReference type="Proteomes" id="UP001085076"/>
    </source>
</evidence>
<reference evidence="3" key="1">
    <citation type="submission" date="2021-03" db="EMBL/GenBank/DDBJ databases">
        <authorList>
            <person name="Li Z."/>
            <person name="Yang C."/>
        </authorList>
    </citation>
    <scope>NUCLEOTIDE SEQUENCE</scope>
    <source>
        <strain evidence="3">Dzin_1.0</strain>
        <tissue evidence="3">Leaf</tissue>
    </source>
</reference>
<feature type="compositionally biased region" description="Low complexity" evidence="2">
    <location>
        <begin position="24"/>
        <end position="33"/>
    </location>
</feature>
<name>A0A9D5BWJ5_9LILI</name>
<feature type="region of interest" description="Disordered" evidence="2">
    <location>
        <begin position="1"/>
        <end position="33"/>
    </location>
</feature>
<accession>A0A9D5BWJ5</accession>
<evidence type="ECO:0000313" key="3">
    <source>
        <dbReference type="EMBL" id="KAJ0961985.1"/>
    </source>
</evidence>
<dbReference type="AlphaFoldDB" id="A0A9D5BWJ5"/>
<comment type="subcellular location">
    <subcellularLocation>
        <location evidence="1">Secreted</location>
        <location evidence="1">Extracellular space</location>
        <location evidence="1">Apoplast</location>
    </subcellularLocation>
</comment>
<organism evidence="3 4">
    <name type="scientific">Dioscorea zingiberensis</name>
    <dbReference type="NCBI Taxonomy" id="325984"/>
    <lineage>
        <taxon>Eukaryota</taxon>
        <taxon>Viridiplantae</taxon>
        <taxon>Streptophyta</taxon>
        <taxon>Embryophyta</taxon>
        <taxon>Tracheophyta</taxon>
        <taxon>Spermatophyta</taxon>
        <taxon>Magnoliopsida</taxon>
        <taxon>Liliopsida</taxon>
        <taxon>Dioscoreales</taxon>
        <taxon>Dioscoreaceae</taxon>
        <taxon>Dioscorea</taxon>
    </lineage>
</organism>
<evidence type="ECO:0000256" key="2">
    <source>
        <dbReference type="SAM" id="MobiDB-lite"/>
    </source>
</evidence>
<proteinExistence type="inferred from homology"/>
<feature type="compositionally biased region" description="Pro residues" evidence="2">
    <location>
        <begin position="7"/>
        <end position="23"/>
    </location>
</feature>
<keyword evidence="1" id="KW-0052">Apoplast</keyword>
<dbReference type="Pfam" id="PF03018">
    <property type="entry name" value="Dirigent"/>
    <property type="match status" value="1"/>
</dbReference>
<keyword evidence="4" id="KW-1185">Reference proteome</keyword>
<dbReference type="GO" id="GO:0048046">
    <property type="term" value="C:apoplast"/>
    <property type="evidence" value="ECO:0007669"/>
    <property type="project" value="UniProtKB-SubCell"/>
</dbReference>
<evidence type="ECO:0000256" key="1">
    <source>
        <dbReference type="RuleBase" id="RU363099"/>
    </source>
</evidence>
<protein>
    <recommendedName>
        <fullName evidence="1">Dirigent protein</fullName>
    </recommendedName>
</protein>
<dbReference type="PANTHER" id="PTHR21495">
    <property type="entry name" value="NUCLEOPORIN-RELATED"/>
    <property type="match status" value="1"/>
</dbReference>
<comment type="subunit">
    <text evidence="1">Homodimer.</text>
</comment>
<comment type="function">
    <text evidence="1">Dirigent proteins impart stereoselectivity on the phenoxy radical-coupling reaction, yielding optically active lignans from two molecules of coniferyl alcohol in the biosynthesis of lignans, flavonolignans, and alkaloids and thus plays a central role in plant secondary metabolism.</text>
</comment>
<comment type="similarity">
    <text evidence="1">Belongs to the plant dirigent protein family.</text>
</comment>
<comment type="caution">
    <text evidence="3">The sequence shown here is derived from an EMBL/GenBank/DDBJ whole genome shotgun (WGS) entry which is preliminary data.</text>
</comment>
<reference evidence="3" key="2">
    <citation type="journal article" date="2022" name="Hortic Res">
        <title>The genome of Dioscorea zingiberensis sheds light on the biosynthesis, origin and evolution of the medicinally important diosgenin saponins.</title>
        <authorList>
            <person name="Li Y."/>
            <person name="Tan C."/>
            <person name="Li Z."/>
            <person name="Guo J."/>
            <person name="Li S."/>
            <person name="Chen X."/>
            <person name="Wang C."/>
            <person name="Dai X."/>
            <person name="Yang H."/>
            <person name="Song W."/>
            <person name="Hou L."/>
            <person name="Xu J."/>
            <person name="Tong Z."/>
            <person name="Xu A."/>
            <person name="Yuan X."/>
            <person name="Wang W."/>
            <person name="Yang Q."/>
            <person name="Chen L."/>
            <person name="Sun Z."/>
            <person name="Wang K."/>
            <person name="Pan B."/>
            <person name="Chen J."/>
            <person name="Bao Y."/>
            <person name="Liu F."/>
            <person name="Qi X."/>
            <person name="Gang D.R."/>
            <person name="Wen J."/>
            <person name="Li J."/>
        </authorList>
    </citation>
    <scope>NUCLEOTIDE SEQUENCE</scope>
    <source>
        <strain evidence="3">Dzin_1.0</strain>
    </source>
</reference>
<dbReference type="InterPro" id="IPR004265">
    <property type="entry name" value="Dirigent"/>
</dbReference>
<keyword evidence="1" id="KW-0964">Secreted</keyword>